<keyword evidence="6" id="KW-0472">Membrane</keyword>
<comment type="subcellular location">
    <subcellularLocation>
        <location evidence="6">Endoplasmic reticulum membrane</location>
    </subcellularLocation>
    <subcellularLocation>
        <location evidence="2">Microsome membrane</location>
        <topology evidence="2">Single-pass membrane protein</topology>
    </subcellularLocation>
</comment>
<evidence type="ECO:0000256" key="4">
    <source>
        <dbReference type="ARBA" id="ARBA00022797"/>
    </source>
</evidence>
<dbReference type="PANTHER" id="PTHR21661:SF35">
    <property type="entry name" value="EPOXIDE HYDROLASE"/>
    <property type="match status" value="1"/>
</dbReference>
<comment type="catalytic activity">
    <reaction evidence="6">
        <text>cis-stilbene oxide + H2O = (1R,2R)-hydrobenzoin</text>
        <dbReference type="Rhea" id="RHEA:23900"/>
        <dbReference type="ChEBI" id="CHEBI:15377"/>
        <dbReference type="ChEBI" id="CHEBI:50004"/>
        <dbReference type="ChEBI" id="CHEBI:50014"/>
        <dbReference type="EC" id="3.3.2.9"/>
    </reaction>
</comment>
<organism evidence="10 11">
    <name type="scientific">Spodoptera frugiperda</name>
    <name type="common">Fall armyworm</name>
    <dbReference type="NCBI Taxonomy" id="7108"/>
    <lineage>
        <taxon>Eukaryota</taxon>
        <taxon>Metazoa</taxon>
        <taxon>Ecdysozoa</taxon>
        <taxon>Arthropoda</taxon>
        <taxon>Hexapoda</taxon>
        <taxon>Insecta</taxon>
        <taxon>Pterygota</taxon>
        <taxon>Neoptera</taxon>
        <taxon>Endopterygota</taxon>
        <taxon>Lepidoptera</taxon>
        <taxon>Glossata</taxon>
        <taxon>Ditrysia</taxon>
        <taxon>Noctuoidea</taxon>
        <taxon>Noctuidae</taxon>
        <taxon>Amphipyrinae</taxon>
        <taxon>Spodoptera</taxon>
    </lineage>
</organism>
<evidence type="ECO:0000256" key="3">
    <source>
        <dbReference type="ARBA" id="ARBA00010088"/>
    </source>
</evidence>
<feature type="chain" id="PRO_5040470601" description="Epoxide hydrolase" evidence="8">
    <location>
        <begin position="20"/>
        <end position="464"/>
    </location>
</feature>
<feature type="active site" description="Proton donor" evidence="7">
    <location>
        <position position="370"/>
    </location>
</feature>
<keyword evidence="6" id="KW-0256">Endoplasmic reticulum</keyword>
<keyword evidence="8" id="KW-0732">Signal</keyword>
<dbReference type="InterPro" id="IPR029058">
    <property type="entry name" value="AB_hydrolase_fold"/>
</dbReference>
<keyword evidence="5 6" id="KW-0378">Hydrolase</keyword>
<comment type="catalytic activity">
    <reaction evidence="1 6">
        <text>1-(4-methoxyphenyl)-N-methyl-N-[(3-methyloxetan-3-yl)methyl]methanamine + H2O = 2-{[(4-methoxybenzyl)(methyl)amino]methyl}-2-methylpropane-1,3-diol</text>
        <dbReference type="Rhea" id="RHEA:55764"/>
        <dbReference type="ChEBI" id="CHEBI:15377"/>
        <dbReference type="ChEBI" id="CHEBI:139161"/>
        <dbReference type="ChEBI" id="CHEBI:139164"/>
        <dbReference type="EC" id="3.3.2.9"/>
    </reaction>
</comment>
<proteinExistence type="inferred from homology"/>
<evidence type="ECO:0000256" key="7">
    <source>
        <dbReference type="PIRSR" id="PIRSR001112-1"/>
    </source>
</evidence>
<dbReference type="Proteomes" id="UP000829999">
    <property type="component" value="Chromosome 14"/>
</dbReference>
<feature type="active site" description="Proton acceptor" evidence="7">
    <location>
        <position position="427"/>
    </location>
</feature>
<dbReference type="RefSeq" id="XP_050554368.1">
    <property type="nucleotide sequence ID" value="XM_050698411.1"/>
</dbReference>
<dbReference type="Pfam" id="PF06441">
    <property type="entry name" value="EHN"/>
    <property type="match status" value="1"/>
</dbReference>
<dbReference type="OrthoDB" id="7130006at2759"/>
<dbReference type="GO" id="GO:0097176">
    <property type="term" value="P:epoxide metabolic process"/>
    <property type="evidence" value="ECO:0007669"/>
    <property type="project" value="TreeGrafter"/>
</dbReference>
<reference evidence="11" key="1">
    <citation type="submission" date="2025-08" db="UniProtKB">
        <authorList>
            <consortium name="RefSeq"/>
        </authorList>
    </citation>
    <scope>IDENTIFICATION</scope>
    <source>
        <tissue evidence="11">Whole larval tissue</tissue>
    </source>
</reference>
<dbReference type="EC" id="3.3.2.9" evidence="6"/>
<evidence type="ECO:0000313" key="11">
    <source>
        <dbReference type="RefSeq" id="XP_050554368.1"/>
    </source>
</evidence>
<comment type="similarity">
    <text evidence="3 6">Belongs to the peptidase S33 family.</text>
</comment>
<dbReference type="InterPro" id="IPR010497">
    <property type="entry name" value="Epoxide_hydro_N"/>
</dbReference>
<dbReference type="SUPFAM" id="SSF53474">
    <property type="entry name" value="alpha/beta-Hydrolases"/>
    <property type="match status" value="1"/>
</dbReference>
<dbReference type="InterPro" id="IPR000639">
    <property type="entry name" value="Epox_hydrolase-like"/>
</dbReference>
<protein>
    <recommendedName>
        <fullName evidence="6">Epoxide hydrolase</fullName>
        <ecNumber evidence="6">3.3.2.9</ecNumber>
    </recommendedName>
</protein>
<dbReference type="Gene3D" id="3.40.50.1820">
    <property type="entry name" value="alpha/beta hydrolase"/>
    <property type="match status" value="1"/>
</dbReference>
<sequence>MQKFYKFFAIFFLVLQVNSIELFRTPKVPRFEHEWWGPAHLKYSNDTSIRPFEVHFSDEMILDLRHRLKNTRSCTPPLEGVNFEYGFNTDHLQGWLDYWADHYPFRHQEAFLNQYPQFKTNIQGLDIHFLWVKPHVPFTVETVPLLLLHGWPGSVREFYETLPMLTAVSPHRDFALEVIAPSLPGFGFSDPAVRPGMGPSEMAVVLRNLMHRLGFRKFYVQGGDWGAVIGQDMATIFPKEVLGYHTNLAVSFAPASLALWVVGAAFPPLVVEPELADRMYPLTEHLYWLVRETGYFHEQATKPDTLGVAMADSPAGLLPYIFQLFSSGSRRKFYYRHDGGFDELFRRDQLIDNLMIYWMTNSFTTSIRIYAEYANLRNFGMGIFAIPTPVPTWTIHAKDEIIYQSPTLLRHKFPNLINSTVLNTGGHFLALELPRVFADDVLTGVSAFRRWHYHNKLRSNKYEL</sequence>
<dbReference type="PANTHER" id="PTHR21661">
    <property type="entry name" value="EPOXIDE HYDROLASE 1-RELATED"/>
    <property type="match status" value="1"/>
</dbReference>
<evidence type="ECO:0000313" key="10">
    <source>
        <dbReference type="Proteomes" id="UP000829999"/>
    </source>
</evidence>
<keyword evidence="10" id="KW-1185">Reference proteome</keyword>
<comment type="function">
    <text evidence="6">Catalyzes juvenile hormone hydrolysis.</text>
</comment>
<feature type="domain" description="Epoxide hydrolase N-terminal" evidence="9">
    <location>
        <begin position="49"/>
        <end position="158"/>
    </location>
</feature>
<keyword evidence="4 6" id="KW-0058">Aromatic hydrocarbons catabolism</keyword>
<feature type="signal peptide" evidence="8">
    <location>
        <begin position="1"/>
        <end position="19"/>
    </location>
</feature>
<dbReference type="PRINTS" id="PR00412">
    <property type="entry name" value="EPOXHYDRLASE"/>
</dbReference>
<dbReference type="GO" id="GO:0005789">
    <property type="term" value="C:endoplasmic reticulum membrane"/>
    <property type="evidence" value="ECO:0007669"/>
    <property type="project" value="UniProtKB-SubCell"/>
</dbReference>
<evidence type="ECO:0000259" key="9">
    <source>
        <dbReference type="Pfam" id="PF06441"/>
    </source>
</evidence>
<name>A0A9R0EZ06_SPOFR</name>
<evidence type="ECO:0000256" key="8">
    <source>
        <dbReference type="SAM" id="SignalP"/>
    </source>
</evidence>
<dbReference type="GeneID" id="118279248"/>
<feature type="active site" description="Nucleophile" evidence="7">
    <location>
        <position position="224"/>
    </location>
</feature>
<dbReference type="AlphaFoldDB" id="A0A9R0EZ06"/>
<evidence type="ECO:0000256" key="2">
    <source>
        <dbReference type="ARBA" id="ARBA00004111"/>
    </source>
</evidence>
<dbReference type="InterPro" id="IPR016292">
    <property type="entry name" value="Epoxide_hydrolase"/>
</dbReference>
<evidence type="ECO:0000256" key="6">
    <source>
        <dbReference type="PIRNR" id="PIRNR001112"/>
    </source>
</evidence>
<dbReference type="GO" id="GO:0033961">
    <property type="term" value="F:cis-stilbene-oxide hydrolase activity"/>
    <property type="evidence" value="ECO:0007669"/>
    <property type="project" value="UniProtKB-UniRule"/>
</dbReference>
<gene>
    <name evidence="11" type="primary">LOC118279248</name>
</gene>
<dbReference type="PIRSF" id="PIRSF001112">
    <property type="entry name" value="Epoxide_hydrolase"/>
    <property type="match status" value="1"/>
</dbReference>
<evidence type="ECO:0000256" key="1">
    <source>
        <dbReference type="ARBA" id="ARBA00000221"/>
    </source>
</evidence>
<accession>A0A9R0EZ06</accession>
<evidence type="ECO:0000256" key="5">
    <source>
        <dbReference type="ARBA" id="ARBA00022801"/>
    </source>
</evidence>